<organism evidence="2 3">
    <name type="scientific">Lacunisphaera limnophila</name>
    <dbReference type="NCBI Taxonomy" id="1838286"/>
    <lineage>
        <taxon>Bacteria</taxon>
        <taxon>Pseudomonadati</taxon>
        <taxon>Verrucomicrobiota</taxon>
        <taxon>Opitutia</taxon>
        <taxon>Opitutales</taxon>
        <taxon>Opitutaceae</taxon>
        <taxon>Lacunisphaera</taxon>
    </lineage>
</organism>
<evidence type="ECO:0000256" key="1">
    <source>
        <dbReference type="SAM" id="SignalP"/>
    </source>
</evidence>
<dbReference type="KEGG" id="obg:Verru16b_02744"/>
<evidence type="ECO:0000313" key="2">
    <source>
        <dbReference type="EMBL" id="AOS45659.1"/>
    </source>
</evidence>
<sequence>MCIRILCSLLVLAAVAGLRADTTRPLGEWDSVTMAPVKTSIYVGSVALTTGEFRREGDTFSTTYEAKVWPWFFWSETGRITITLPPADLERLARGERIEFKGEATSHKNKPRYVTGRADRKNAATGTIKVRIGVDDTELIFNTTYRFNNVVK</sequence>
<accession>A0A1D8AXN6</accession>
<keyword evidence="1" id="KW-0732">Signal</keyword>
<protein>
    <recommendedName>
        <fullName evidence="4">DUF5666 domain-containing protein</fullName>
    </recommendedName>
</protein>
<reference evidence="2 3" key="1">
    <citation type="submission" date="2016-06" db="EMBL/GenBank/DDBJ databases">
        <title>Three novel species with peptidoglycan cell walls form the new genus Lacunisphaera gen. nov. in the family Opitutaceae of the verrucomicrobial subdivision 4.</title>
        <authorList>
            <person name="Rast P."/>
            <person name="Gloeckner I."/>
            <person name="Jogler M."/>
            <person name="Boedeker C."/>
            <person name="Jeske O."/>
            <person name="Wiegand S."/>
            <person name="Reinhardt R."/>
            <person name="Schumann P."/>
            <person name="Rohde M."/>
            <person name="Spring S."/>
            <person name="Gloeckner F.O."/>
            <person name="Jogler C."/>
        </authorList>
    </citation>
    <scope>NUCLEOTIDE SEQUENCE [LARGE SCALE GENOMIC DNA]</scope>
    <source>
        <strain evidence="2 3">IG16b</strain>
    </source>
</reference>
<keyword evidence="3" id="KW-1185">Reference proteome</keyword>
<feature type="signal peptide" evidence="1">
    <location>
        <begin position="1"/>
        <end position="20"/>
    </location>
</feature>
<dbReference type="Proteomes" id="UP000095228">
    <property type="component" value="Chromosome"/>
</dbReference>
<proteinExistence type="predicted"/>
<evidence type="ECO:0008006" key="4">
    <source>
        <dbReference type="Google" id="ProtNLM"/>
    </source>
</evidence>
<name>A0A1D8AXN6_9BACT</name>
<dbReference type="EMBL" id="CP016094">
    <property type="protein sequence ID" value="AOS45659.1"/>
    <property type="molecule type" value="Genomic_DNA"/>
</dbReference>
<gene>
    <name evidence="2" type="ORF">Verru16b_02744</name>
</gene>
<dbReference type="AlphaFoldDB" id="A0A1D8AXN6"/>
<feature type="chain" id="PRO_5009105334" description="DUF5666 domain-containing protein" evidence="1">
    <location>
        <begin position="21"/>
        <end position="152"/>
    </location>
</feature>
<evidence type="ECO:0000313" key="3">
    <source>
        <dbReference type="Proteomes" id="UP000095228"/>
    </source>
</evidence>